<feature type="domain" description="Mediator complex subunit 16 C-terminal" evidence="1">
    <location>
        <begin position="872"/>
        <end position="929"/>
    </location>
</feature>
<dbReference type="OrthoDB" id="2535907at2759"/>
<evidence type="ECO:0000313" key="2">
    <source>
        <dbReference type="EMBL" id="KAB5595463.1"/>
    </source>
</evidence>
<gene>
    <name evidence="2" type="ORF">CTheo_1140</name>
</gene>
<evidence type="ECO:0000313" key="3">
    <source>
        <dbReference type="Proteomes" id="UP000383932"/>
    </source>
</evidence>
<evidence type="ECO:0000259" key="1">
    <source>
        <dbReference type="Pfam" id="PF20719"/>
    </source>
</evidence>
<comment type="caution">
    <text evidence="2">The sequence shown here is derived from an EMBL/GenBank/DDBJ whole genome shotgun (WGS) entry which is preliminary data.</text>
</comment>
<name>A0A5N5QV94_9AGAM</name>
<protein>
    <recommendedName>
        <fullName evidence="1">Mediator complex subunit 16 C-terminal domain-containing protein</fullName>
    </recommendedName>
</protein>
<reference evidence="2 3" key="1">
    <citation type="journal article" date="2019" name="Fungal Biol. Biotechnol.">
        <title>Draft genome sequence of fastidious pathogen Ceratobasidium theobromae, which causes vascular-streak dieback in Theobroma cacao.</title>
        <authorList>
            <person name="Ali S.S."/>
            <person name="Asman A."/>
            <person name="Shao J."/>
            <person name="Firmansyah A.P."/>
            <person name="Susilo A.W."/>
            <person name="Rosmana A."/>
            <person name="McMahon P."/>
            <person name="Junaid M."/>
            <person name="Guest D."/>
            <person name="Kheng T.Y."/>
            <person name="Meinhardt L.W."/>
            <person name="Bailey B.A."/>
        </authorList>
    </citation>
    <scope>NUCLEOTIDE SEQUENCE [LARGE SCALE GENOMIC DNA]</scope>
    <source>
        <strain evidence="2 3">CT2</strain>
    </source>
</reference>
<dbReference type="EMBL" id="SSOP01000009">
    <property type="protein sequence ID" value="KAB5595463.1"/>
    <property type="molecule type" value="Genomic_DNA"/>
</dbReference>
<dbReference type="Pfam" id="PF20719">
    <property type="entry name" value="Med16_C"/>
    <property type="match status" value="1"/>
</dbReference>
<dbReference type="AlphaFoldDB" id="A0A5N5QV94"/>
<keyword evidence="3" id="KW-1185">Reference proteome</keyword>
<dbReference type="Proteomes" id="UP000383932">
    <property type="component" value="Unassembled WGS sequence"/>
</dbReference>
<proteinExistence type="predicted"/>
<sequence length="940" mass="103461">MESNKSHPRGGTHPAVRASLEDITWEDLKPLADGSGVRPLAWSAHNLLFLSDPISPAIHGKHLPPATQGPGASSQSQIYPLQFTLPPSAPILEMPHSYGPATVLTISPQSKYLYAYFPPTSHASAGGLACVWESEDSLDVWTVKDFWHFPPEAGVIAMRWLGEEREWYAQAGTTLRASRYPHLGPKVHQNHPAFVIITQDHNIHLYYRPYPPKADASQPATLQRLFTTLNASLLSPTAAAQGHSEHVESDDSALGGKRICAKAAIGLGYNDWSLFVATRSSSMPSQFRDNSMPMPSAMTDLLPDDGTAQIAPINWLRSSMWGEEDFIEICEVEIDLISEEPCLVTSPLRPIPTPGPDQSCLTHLLILSHPLQSLIPTPANLAELRCSFQVVSSFLVHGDSSSPGSKLVSWRVCKLGVSTGSRSASPSRNVPAQQFSEWSCTQTAQYNLESTVISAVQIWDSAGQVLLCKINVSPSPDETQGDCARIGEICIASSTSLENNQTFDPEPLLRRYTKPSRELPMFISASPHRTLVCTTASSQRNPSVSIHTAPRWKTGAGNHSGPMRMISSAIALQLRRSSGSDMSDVTRALWETAPKTNISDATAALQGIFREVFTLLDNPLEFDVDQPWLTDFIGVLLIVYRWSPFPEMRSRWKTASEICQLYAAVRALDDSQSVNEGGLYDFTPNGIWELIQQARWIVGRCESLLRTLVEWEGREFSDGGVKETPSELIMAVHPFPLELFIQGVKHLNRIKAAAPNLKKTENNQLAVFALNNLMEDAGMDLSAFLAALYSAKESVRVSNIPNLKEHCRQSLLSLKTAEALFPLLREVATKYTQPKVLHRIRLFISPDDLLVARTIASAESLEMPNSEVDIIRKTKIPHGSTDNLEANMKTCVRCGGRTSATPTPDIGNGWRVFENIWRNHCVCGGVWAQHAGGDLLGARR</sequence>
<dbReference type="InterPro" id="IPR048339">
    <property type="entry name" value="Mediator_Med16_C"/>
</dbReference>
<organism evidence="2 3">
    <name type="scientific">Ceratobasidium theobromae</name>
    <dbReference type="NCBI Taxonomy" id="1582974"/>
    <lineage>
        <taxon>Eukaryota</taxon>
        <taxon>Fungi</taxon>
        <taxon>Dikarya</taxon>
        <taxon>Basidiomycota</taxon>
        <taxon>Agaricomycotina</taxon>
        <taxon>Agaricomycetes</taxon>
        <taxon>Cantharellales</taxon>
        <taxon>Ceratobasidiaceae</taxon>
        <taxon>Ceratobasidium</taxon>
    </lineage>
</organism>
<accession>A0A5N5QV94</accession>